<evidence type="ECO:0000313" key="2">
    <source>
        <dbReference type="Proteomes" id="UP000827724"/>
    </source>
</evidence>
<dbReference type="AlphaFoldDB" id="A0A9P8TYM3"/>
<name>A0A9P8TYM3_9HYPO</name>
<accession>A0A9P8TYM3</accession>
<dbReference type="Proteomes" id="UP000827724">
    <property type="component" value="Unassembled WGS sequence"/>
</dbReference>
<proteinExistence type="predicted"/>
<evidence type="ECO:0000313" key="1">
    <source>
        <dbReference type="EMBL" id="KAH6609232.1"/>
    </source>
</evidence>
<protein>
    <submittedName>
        <fullName evidence="1">Uncharacterized protein</fullName>
    </submittedName>
</protein>
<comment type="caution">
    <text evidence="1">The sequence shown here is derived from an EMBL/GenBank/DDBJ whole genome shotgun (WGS) entry which is preliminary data.</text>
</comment>
<organism evidence="1 2">
    <name type="scientific">Trichoderma cornu-damae</name>
    <dbReference type="NCBI Taxonomy" id="654480"/>
    <lineage>
        <taxon>Eukaryota</taxon>
        <taxon>Fungi</taxon>
        <taxon>Dikarya</taxon>
        <taxon>Ascomycota</taxon>
        <taxon>Pezizomycotina</taxon>
        <taxon>Sordariomycetes</taxon>
        <taxon>Hypocreomycetidae</taxon>
        <taxon>Hypocreales</taxon>
        <taxon>Hypocreaceae</taxon>
        <taxon>Trichoderma</taxon>
    </lineage>
</organism>
<sequence length="77" mass="8863">MAKRPDTQLPSLNKTCLVMDPARSATTERLQIYCYCDAVSMWRPLRRLRDQAGFFVTEQRHALSAFSRPGDIADWSD</sequence>
<keyword evidence="2" id="KW-1185">Reference proteome</keyword>
<reference evidence="1" key="1">
    <citation type="submission" date="2021-08" db="EMBL/GenBank/DDBJ databases">
        <title>Chromosome-Level Trichoderma cornu-damae using Hi-C Data.</title>
        <authorList>
            <person name="Kim C.S."/>
        </authorList>
    </citation>
    <scope>NUCLEOTIDE SEQUENCE</scope>
    <source>
        <strain evidence="1">KA19-0412C</strain>
    </source>
</reference>
<gene>
    <name evidence="1" type="ORF">Trco_002578</name>
</gene>
<dbReference type="EMBL" id="JAIWOZ010000002">
    <property type="protein sequence ID" value="KAH6609232.1"/>
    <property type="molecule type" value="Genomic_DNA"/>
</dbReference>